<proteinExistence type="predicted"/>
<accession>A0A7K1UUY9</accession>
<dbReference type="InterPro" id="IPR009100">
    <property type="entry name" value="AcylCoA_DH/oxidase_NM_dom_sf"/>
</dbReference>
<dbReference type="Gene3D" id="2.40.110.10">
    <property type="entry name" value="Butyryl-CoA Dehydrogenase, subunit A, domain 2"/>
    <property type="match status" value="1"/>
</dbReference>
<protein>
    <submittedName>
        <fullName evidence="1">Acyl-CoA dehydrogenase</fullName>
    </submittedName>
</protein>
<dbReference type="EMBL" id="WRPP01000002">
    <property type="protein sequence ID" value="MVU78183.1"/>
    <property type="molecule type" value="Genomic_DNA"/>
</dbReference>
<dbReference type="SUPFAM" id="SSF56645">
    <property type="entry name" value="Acyl-CoA dehydrogenase NM domain-like"/>
    <property type="match status" value="1"/>
</dbReference>
<dbReference type="GO" id="GO:0050660">
    <property type="term" value="F:flavin adenine dinucleotide binding"/>
    <property type="evidence" value="ECO:0007669"/>
    <property type="project" value="InterPro"/>
</dbReference>
<gene>
    <name evidence="1" type="ORF">GPX89_13120</name>
</gene>
<keyword evidence="2" id="KW-1185">Reference proteome</keyword>
<organism evidence="1 2">
    <name type="scientific">Nocardia terrae</name>
    <dbReference type="NCBI Taxonomy" id="2675851"/>
    <lineage>
        <taxon>Bacteria</taxon>
        <taxon>Bacillati</taxon>
        <taxon>Actinomycetota</taxon>
        <taxon>Actinomycetes</taxon>
        <taxon>Mycobacteriales</taxon>
        <taxon>Nocardiaceae</taxon>
        <taxon>Nocardia</taxon>
    </lineage>
</organism>
<name>A0A7K1UUY9_9NOCA</name>
<reference evidence="1 2" key="1">
    <citation type="submission" date="2019-12" db="EMBL/GenBank/DDBJ databases">
        <title>Nocardia sp. nov. ET3-3 isolated from soil.</title>
        <authorList>
            <person name="Kanchanasin P."/>
            <person name="Tanasupawat S."/>
            <person name="Yuki M."/>
            <person name="Kudo T."/>
        </authorList>
    </citation>
    <scope>NUCLEOTIDE SEQUENCE [LARGE SCALE GENOMIC DNA]</scope>
    <source>
        <strain evidence="1 2">ET3-3</strain>
    </source>
</reference>
<dbReference type="AlphaFoldDB" id="A0A7K1UUY9"/>
<dbReference type="InterPro" id="IPR037069">
    <property type="entry name" value="AcylCoA_DH/ox_N_sf"/>
</dbReference>
<dbReference type="GO" id="GO:0016627">
    <property type="term" value="F:oxidoreductase activity, acting on the CH-CH group of donors"/>
    <property type="evidence" value="ECO:0007669"/>
    <property type="project" value="InterPro"/>
</dbReference>
<dbReference type="Gene3D" id="1.10.540.10">
    <property type="entry name" value="Acyl-CoA dehydrogenase/oxidase, N-terminal domain"/>
    <property type="match status" value="1"/>
</dbReference>
<dbReference type="InterPro" id="IPR046373">
    <property type="entry name" value="Acyl-CoA_Oxase/DH_mid-dom_sf"/>
</dbReference>
<evidence type="ECO:0000313" key="2">
    <source>
        <dbReference type="Proteomes" id="UP000466794"/>
    </source>
</evidence>
<comment type="caution">
    <text evidence="1">The sequence shown here is derived from an EMBL/GenBank/DDBJ whole genome shotgun (WGS) entry which is preliminary data.</text>
</comment>
<evidence type="ECO:0000313" key="1">
    <source>
        <dbReference type="EMBL" id="MVU78183.1"/>
    </source>
</evidence>
<sequence>MELDRELARELMGKDWVREAESLVDEVLAPRAGEVDRTGVIPSSHFEALARRGFYGFPLSEGMSPQLLIDTAATVISGCLATGFVWAQHLGALRSLLASDNEGLRGRYLADMLSGGYRCGVSYAGARTEPTVFAEPVDGGYVLGGATPFVTGWGYIDAVAVAARADTGASAAVATLLVPVREPENIAAERLPLIAADASATVRLAFTDTFVASDRVLSVKPVDDGPAGGVALSDWVNGGLALGVLMRCVRHLKECGADAGPHLAHLEALRERYGRVVGDLDATHAVRAEIAHAAVNAAAAGVVATGSRSVIARTTAERLVREATFALVATTRDPIKAALSRAFEPSGQPVGH</sequence>
<dbReference type="Proteomes" id="UP000466794">
    <property type="component" value="Unassembled WGS sequence"/>
</dbReference>